<dbReference type="InterPro" id="IPR036770">
    <property type="entry name" value="Ankyrin_rpt-contain_sf"/>
</dbReference>
<reference evidence="1" key="1">
    <citation type="submission" date="2018-10" db="EMBL/GenBank/DDBJ databases">
        <title>Hidden diversity of soil giant viruses.</title>
        <authorList>
            <person name="Schulz F."/>
            <person name="Alteio L."/>
            <person name="Goudeau D."/>
            <person name="Ryan E.M."/>
            <person name="Malmstrom R.R."/>
            <person name="Blanchard J."/>
            <person name="Woyke T."/>
        </authorList>
    </citation>
    <scope>NUCLEOTIDE SEQUENCE</scope>
    <source>
        <strain evidence="1">FNV1</strain>
    </source>
</reference>
<name>A0A3G5A2N2_9VIRU</name>
<gene>
    <name evidence="1" type="ORF">Faunusvirus44_9</name>
</gene>
<sequence length="193" mass="22232">MSTQYIAALFINNIKRHNIDECIELLNKYNHFYDFVYENKTTLLMHTCLTDSEQMAIELIKRGANIHPRDKHDCSALLYACTSSMSVAGSMLVDKIDVITFKDTHYRQVFTVACNYKLKTIVEKIAIRDTAFTRLLHPESTPELWHIKQDLVDKYKSVIHDTINSKSDDNALYIAFCTTYVPSLVDIIVGFIL</sequence>
<evidence type="ECO:0008006" key="2">
    <source>
        <dbReference type="Google" id="ProtNLM"/>
    </source>
</evidence>
<dbReference type="Gene3D" id="1.25.40.20">
    <property type="entry name" value="Ankyrin repeat-containing domain"/>
    <property type="match status" value="1"/>
</dbReference>
<proteinExistence type="predicted"/>
<dbReference type="EMBL" id="MK072175">
    <property type="protein sequence ID" value="AYV79739.1"/>
    <property type="molecule type" value="Genomic_DNA"/>
</dbReference>
<dbReference type="SUPFAM" id="SSF48403">
    <property type="entry name" value="Ankyrin repeat"/>
    <property type="match status" value="1"/>
</dbReference>
<organism evidence="1">
    <name type="scientific">Faunusvirus sp</name>
    <dbReference type="NCBI Taxonomy" id="2487766"/>
    <lineage>
        <taxon>Viruses</taxon>
        <taxon>Varidnaviria</taxon>
        <taxon>Bamfordvirae</taxon>
        <taxon>Nucleocytoviricota</taxon>
        <taxon>Megaviricetes</taxon>
        <taxon>Imitervirales</taxon>
        <taxon>Mimiviridae</taxon>
    </lineage>
</organism>
<accession>A0A3G5A2N2</accession>
<protein>
    <recommendedName>
        <fullName evidence="2">Ankyrin repeat protein</fullName>
    </recommendedName>
</protein>
<evidence type="ECO:0000313" key="1">
    <source>
        <dbReference type="EMBL" id="AYV79739.1"/>
    </source>
</evidence>